<protein>
    <submittedName>
        <fullName evidence="1">Uncharacterized protein</fullName>
    </submittedName>
</protein>
<evidence type="ECO:0000313" key="1">
    <source>
        <dbReference type="EMBL" id="GCC24082.1"/>
    </source>
</evidence>
<evidence type="ECO:0000313" key="2">
    <source>
        <dbReference type="Proteomes" id="UP000287033"/>
    </source>
</evidence>
<gene>
    <name evidence="1" type="ORF">chiPu_0002481</name>
</gene>
<name>A0A401S0Z9_CHIPU</name>
<sequence length="109" mass="12551">MFISSDVLQAEDLMQDLEEMLKQIKESDICTKSVMMDKQECSKKQHQEYRLCDWKATASQDTELKGSTDDEEDCMLIDGIEFKTGKCIEEITNQLKEIDILVAELEGCF</sequence>
<dbReference type="OrthoDB" id="9943774at2759"/>
<organism evidence="1 2">
    <name type="scientific">Chiloscyllium punctatum</name>
    <name type="common">Brownbanded bambooshark</name>
    <name type="synonym">Hemiscyllium punctatum</name>
    <dbReference type="NCBI Taxonomy" id="137246"/>
    <lineage>
        <taxon>Eukaryota</taxon>
        <taxon>Metazoa</taxon>
        <taxon>Chordata</taxon>
        <taxon>Craniata</taxon>
        <taxon>Vertebrata</taxon>
        <taxon>Chondrichthyes</taxon>
        <taxon>Elasmobranchii</taxon>
        <taxon>Galeomorphii</taxon>
        <taxon>Galeoidea</taxon>
        <taxon>Orectolobiformes</taxon>
        <taxon>Hemiscylliidae</taxon>
        <taxon>Chiloscyllium</taxon>
    </lineage>
</organism>
<reference evidence="1 2" key="1">
    <citation type="journal article" date="2018" name="Nat. Ecol. Evol.">
        <title>Shark genomes provide insights into elasmobranch evolution and the origin of vertebrates.</title>
        <authorList>
            <person name="Hara Y"/>
            <person name="Yamaguchi K"/>
            <person name="Onimaru K"/>
            <person name="Kadota M"/>
            <person name="Koyanagi M"/>
            <person name="Keeley SD"/>
            <person name="Tatsumi K"/>
            <person name="Tanaka K"/>
            <person name="Motone F"/>
            <person name="Kageyama Y"/>
            <person name="Nozu R"/>
            <person name="Adachi N"/>
            <person name="Nishimura O"/>
            <person name="Nakagawa R"/>
            <person name="Tanegashima C"/>
            <person name="Kiyatake I"/>
            <person name="Matsumoto R"/>
            <person name="Murakumo K"/>
            <person name="Nishida K"/>
            <person name="Terakita A"/>
            <person name="Kuratani S"/>
            <person name="Sato K"/>
            <person name="Hyodo S Kuraku.S."/>
        </authorList>
    </citation>
    <scope>NUCLEOTIDE SEQUENCE [LARGE SCALE GENOMIC DNA]</scope>
</reference>
<comment type="caution">
    <text evidence="1">The sequence shown here is derived from an EMBL/GenBank/DDBJ whole genome shotgun (WGS) entry which is preliminary data.</text>
</comment>
<accession>A0A401S0Z9</accession>
<dbReference type="STRING" id="137246.A0A401S0Z9"/>
<dbReference type="Proteomes" id="UP000287033">
    <property type="component" value="Unassembled WGS sequence"/>
</dbReference>
<dbReference type="AlphaFoldDB" id="A0A401S0Z9"/>
<proteinExistence type="predicted"/>
<dbReference type="EMBL" id="BEZZ01000046">
    <property type="protein sequence ID" value="GCC24082.1"/>
    <property type="molecule type" value="Genomic_DNA"/>
</dbReference>
<keyword evidence="2" id="KW-1185">Reference proteome</keyword>